<evidence type="ECO:0000256" key="1">
    <source>
        <dbReference type="ARBA" id="ARBA00004906"/>
    </source>
</evidence>
<dbReference type="GO" id="GO:0016567">
    <property type="term" value="P:protein ubiquitination"/>
    <property type="evidence" value="ECO:0007669"/>
    <property type="project" value="UniProtKB-UniPathway"/>
</dbReference>
<keyword evidence="5" id="KW-1185">Reference proteome</keyword>
<organism evidence="4 5">
    <name type="scientific">Piedraia hortae CBS 480.64</name>
    <dbReference type="NCBI Taxonomy" id="1314780"/>
    <lineage>
        <taxon>Eukaryota</taxon>
        <taxon>Fungi</taxon>
        <taxon>Dikarya</taxon>
        <taxon>Ascomycota</taxon>
        <taxon>Pezizomycotina</taxon>
        <taxon>Dothideomycetes</taxon>
        <taxon>Dothideomycetidae</taxon>
        <taxon>Capnodiales</taxon>
        <taxon>Piedraiaceae</taxon>
        <taxon>Piedraia</taxon>
    </lineage>
</organism>
<dbReference type="OrthoDB" id="722566at2759"/>
<evidence type="ECO:0000256" key="2">
    <source>
        <dbReference type="ARBA" id="ARBA00022786"/>
    </source>
</evidence>
<dbReference type="AlphaFoldDB" id="A0A6A7C8J8"/>
<sequence length="461" mass="52580">MALFSLPNELIHQVLAYLGPEDLARVGQVCRLLSAHAADEKLWQAQVNANLAAPVRQPDVYGSFRKLYATHHPRWFLPRHRIWFSDGYPFGKLLIARFEPSTGLIAAYTVVATRGSHVLQTWDRQPRTSVYDFQPQVSLDLEMPIVVLDGKSTLRPDGTCAQCSKETYMNTQNRMVHCSFVMCQDLPPDPLLEFVSFWPPLVFPAETRVRKFEANQSFRESETRNVSQHHFRVRRWPHHRAPGEHWCSHRLSQSLDPAADFTIRVLSGMLGDRFSGLPGELNTFSTLPASLYTPTAEKPWQGIWVGDYGGHGREFVLITQPDRKDERQLPHDMDKLQDLLRSRDDSSAIEDASQDVPLAGGRLEAIKLTGDINVPRGEYTFIAPEIGNGGLIRIADESLFRGARIVQSMGHIAEREFVQDCYIPTQLIMISHNRLAQYWESFRHVSYYQRINLEALETFGL</sequence>
<dbReference type="PANTHER" id="PTHR10706">
    <property type="entry name" value="F-BOX FAMILY PROTEIN"/>
    <property type="match status" value="1"/>
</dbReference>
<feature type="domain" description="F-box" evidence="3">
    <location>
        <begin position="1"/>
        <end position="46"/>
    </location>
</feature>
<dbReference type="Gene3D" id="1.20.1280.50">
    <property type="match status" value="1"/>
</dbReference>
<gene>
    <name evidence="4" type="ORF">K470DRAFT_274629</name>
</gene>
<dbReference type="PROSITE" id="PS50181">
    <property type="entry name" value="FBOX"/>
    <property type="match status" value="1"/>
</dbReference>
<evidence type="ECO:0000313" key="5">
    <source>
        <dbReference type="Proteomes" id="UP000799421"/>
    </source>
</evidence>
<dbReference type="InterPro" id="IPR045048">
    <property type="entry name" value="FBXO31/39"/>
</dbReference>
<dbReference type="SUPFAM" id="SSF81383">
    <property type="entry name" value="F-box domain"/>
    <property type="match status" value="1"/>
</dbReference>
<accession>A0A6A7C8J8</accession>
<name>A0A6A7C8J8_9PEZI</name>
<keyword evidence="2" id="KW-0833">Ubl conjugation pathway</keyword>
<dbReference type="PANTHER" id="PTHR10706:SF130">
    <property type="entry name" value="F-BOX ONLY PROTEIN 31"/>
    <property type="match status" value="1"/>
</dbReference>
<dbReference type="UniPathway" id="UPA00143"/>
<dbReference type="Proteomes" id="UP000799421">
    <property type="component" value="Unassembled WGS sequence"/>
</dbReference>
<dbReference type="Pfam" id="PF12014">
    <property type="entry name" value="Cyclin_D1_bind"/>
    <property type="match status" value="1"/>
</dbReference>
<dbReference type="InterPro" id="IPR001810">
    <property type="entry name" value="F-box_dom"/>
</dbReference>
<evidence type="ECO:0000313" key="4">
    <source>
        <dbReference type="EMBL" id="KAF2863399.1"/>
    </source>
</evidence>
<dbReference type="InterPro" id="IPR036047">
    <property type="entry name" value="F-box-like_dom_sf"/>
</dbReference>
<comment type="pathway">
    <text evidence="1">Protein modification; protein ubiquitination.</text>
</comment>
<dbReference type="SMART" id="SM00256">
    <property type="entry name" value="FBOX"/>
    <property type="match status" value="1"/>
</dbReference>
<protein>
    <recommendedName>
        <fullName evidence="3">F-box domain-containing protein</fullName>
    </recommendedName>
</protein>
<dbReference type="EMBL" id="MU005961">
    <property type="protein sequence ID" value="KAF2863399.1"/>
    <property type="molecule type" value="Genomic_DNA"/>
</dbReference>
<evidence type="ECO:0000259" key="3">
    <source>
        <dbReference type="PROSITE" id="PS50181"/>
    </source>
</evidence>
<reference evidence="4" key="1">
    <citation type="journal article" date="2020" name="Stud. Mycol.">
        <title>101 Dothideomycetes genomes: a test case for predicting lifestyles and emergence of pathogens.</title>
        <authorList>
            <person name="Haridas S."/>
            <person name="Albert R."/>
            <person name="Binder M."/>
            <person name="Bloem J."/>
            <person name="Labutti K."/>
            <person name="Salamov A."/>
            <person name="Andreopoulos B."/>
            <person name="Baker S."/>
            <person name="Barry K."/>
            <person name="Bills G."/>
            <person name="Bluhm B."/>
            <person name="Cannon C."/>
            <person name="Castanera R."/>
            <person name="Culley D."/>
            <person name="Daum C."/>
            <person name="Ezra D."/>
            <person name="Gonzalez J."/>
            <person name="Henrissat B."/>
            <person name="Kuo A."/>
            <person name="Liang C."/>
            <person name="Lipzen A."/>
            <person name="Lutzoni F."/>
            <person name="Magnuson J."/>
            <person name="Mondo S."/>
            <person name="Nolan M."/>
            <person name="Ohm R."/>
            <person name="Pangilinan J."/>
            <person name="Park H.-J."/>
            <person name="Ramirez L."/>
            <person name="Alfaro M."/>
            <person name="Sun H."/>
            <person name="Tritt A."/>
            <person name="Yoshinaga Y."/>
            <person name="Zwiers L.-H."/>
            <person name="Turgeon B."/>
            <person name="Goodwin S."/>
            <person name="Spatafora J."/>
            <person name="Crous P."/>
            <person name="Grigoriev I."/>
        </authorList>
    </citation>
    <scope>NUCLEOTIDE SEQUENCE</scope>
    <source>
        <strain evidence="4">CBS 480.64</strain>
    </source>
</reference>
<proteinExistence type="predicted"/>
<dbReference type="Pfam" id="PF12937">
    <property type="entry name" value="F-box-like"/>
    <property type="match status" value="1"/>
</dbReference>